<dbReference type="RefSeq" id="WP_156915209.1">
    <property type="nucleotide sequence ID" value="NZ_CP104143.1"/>
</dbReference>
<proteinExistence type="predicted"/>
<reference evidence="1" key="1">
    <citation type="submission" date="2022-09" db="EMBL/GenBank/DDBJ databases">
        <title>Australian commercial rhizobial inoculants.</title>
        <authorList>
            <person name="Kohlmeier M.G."/>
            <person name="O'Hara G.W."/>
            <person name="Colombi E."/>
            <person name="Ramsay J.P."/>
            <person name="Terpolilli J."/>
        </authorList>
    </citation>
    <scope>NUCLEOTIDE SEQUENCE</scope>
    <source>
        <strain evidence="1">WSM1592</strain>
    </source>
</reference>
<dbReference type="Proteomes" id="UP001060123">
    <property type="component" value="Chromosome"/>
</dbReference>
<protein>
    <submittedName>
        <fullName evidence="1">Uncharacterized protein</fullName>
    </submittedName>
</protein>
<name>A0ABY5XF56_RHISU</name>
<keyword evidence="2" id="KW-1185">Reference proteome</keyword>
<sequence length="91" mass="9869">MSLTDVKLDAKQMQGKKVEVSGVLITMGDMAMLGDSPFSTNRLFVDNKKLSREERKYILENCEGGCSITVRGKVGSVMLNDGIIADAIATQ</sequence>
<dbReference type="EMBL" id="CP104143">
    <property type="protein sequence ID" value="UWU12801.1"/>
    <property type="molecule type" value="Genomic_DNA"/>
</dbReference>
<accession>A0ABY5XF56</accession>
<evidence type="ECO:0000313" key="1">
    <source>
        <dbReference type="EMBL" id="UWU12801.1"/>
    </source>
</evidence>
<gene>
    <name evidence="1" type="ORF">N2599_11500</name>
</gene>
<evidence type="ECO:0000313" key="2">
    <source>
        <dbReference type="Proteomes" id="UP001060123"/>
    </source>
</evidence>
<organism evidence="1 2">
    <name type="scientific">Rhizobium sullae</name>
    <name type="common">Rhizobium hedysari</name>
    <dbReference type="NCBI Taxonomy" id="50338"/>
    <lineage>
        <taxon>Bacteria</taxon>
        <taxon>Pseudomonadati</taxon>
        <taxon>Pseudomonadota</taxon>
        <taxon>Alphaproteobacteria</taxon>
        <taxon>Hyphomicrobiales</taxon>
        <taxon>Rhizobiaceae</taxon>
        <taxon>Rhizobium/Agrobacterium group</taxon>
        <taxon>Rhizobium</taxon>
    </lineage>
</organism>